<name>A0A2R6NUG8_9APHY</name>
<dbReference type="EMBL" id="MLYV02000833">
    <property type="protein sequence ID" value="PSR76848.1"/>
    <property type="molecule type" value="Genomic_DNA"/>
</dbReference>
<proteinExistence type="predicted"/>
<evidence type="ECO:0000313" key="1">
    <source>
        <dbReference type="EMBL" id="PSR76848.1"/>
    </source>
</evidence>
<evidence type="ECO:0000313" key="2">
    <source>
        <dbReference type="Proteomes" id="UP000186601"/>
    </source>
</evidence>
<dbReference type="Proteomes" id="UP000186601">
    <property type="component" value="Unassembled WGS sequence"/>
</dbReference>
<sequence length="248" mass="27874">MKTNTSFHSLPLPTGEALLVTERALRPMVQECISGIIRRAEMGFNRRLKVWASFTSGEDRVYMAHTRLSAVLQQVLIQDTINSFHSVEEQTKLKQLWIGLLYDALTAPLDNCGLQSPLSGVMEVVHGNTEASGVIRLWTQQISRYLATSSLLSLTDVIQISTVACISNKAGSSHHYEWSNNYLPWLRIDTGGRYHMEYGMDALYDVLEARKKWCLHAGIFFLRHTVMAAAVATAREVIESIDRLGQGY</sequence>
<gene>
    <name evidence="1" type="ORF">PHLCEN_2v8162</name>
</gene>
<dbReference type="AlphaFoldDB" id="A0A2R6NUG8"/>
<comment type="caution">
    <text evidence="1">The sequence shown here is derived from an EMBL/GenBank/DDBJ whole genome shotgun (WGS) entry which is preliminary data.</text>
</comment>
<organism evidence="1 2">
    <name type="scientific">Hermanssonia centrifuga</name>
    <dbReference type="NCBI Taxonomy" id="98765"/>
    <lineage>
        <taxon>Eukaryota</taxon>
        <taxon>Fungi</taxon>
        <taxon>Dikarya</taxon>
        <taxon>Basidiomycota</taxon>
        <taxon>Agaricomycotina</taxon>
        <taxon>Agaricomycetes</taxon>
        <taxon>Polyporales</taxon>
        <taxon>Meruliaceae</taxon>
        <taxon>Hermanssonia</taxon>
    </lineage>
</organism>
<reference evidence="1 2" key="1">
    <citation type="submission" date="2018-02" db="EMBL/GenBank/DDBJ databases">
        <title>Genome sequence of the basidiomycete white-rot fungus Phlebia centrifuga.</title>
        <authorList>
            <person name="Granchi Z."/>
            <person name="Peng M."/>
            <person name="de Vries R.P."/>
            <person name="Hilden K."/>
            <person name="Makela M.R."/>
            <person name="Grigoriev I."/>
            <person name="Riley R."/>
        </authorList>
    </citation>
    <scope>NUCLEOTIDE SEQUENCE [LARGE SCALE GENOMIC DNA]</scope>
    <source>
        <strain evidence="1 2">FBCC195</strain>
    </source>
</reference>
<keyword evidence="2" id="KW-1185">Reference proteome</keyword>
<accession>A0A2R6NUG8</accession>
<protein>
    <submittedName>
        <fullName evidence="1">Uncharacterized protein</fullName>
    </submittedName>
</protein>